<keyword evidence="4" id="KW-0539">Nucleus</keyword>
<evidence type="ECO:0000256" key="1">
    <source>
        <dbReference type="ARBA" id="ARBA00023015"/>
    </source>
</evidence>
<evidence type="ECO:0000256" key="2">
    <source>
        <dbReference type="ARBA" id="ARBA00023125"/>
    </source>
</evidence>
<sequence length="510" mass="57492">MKTWMGSYGNVNSVPMQSMENQRSDPPASWLSINQSHLISDDEYFKNIPIGYRFHPTDEEITEYLMKKVCNEPLPRNRIHEVNLYDFNPEVLAENFTPCGENEWYFFTPREKKYKNGRRPKRNAGDGYWKATGADKHIMRNSEKISSRKALLYYKGRPPGGMNTCWMMHEYTLSNPPAPVRTSQNSMRLDDWVLCRVVKKVAVVKKSGKKGNEDEQHAGPGNSRRMETDNIVDEQAEEENIGQDTTLRIPMEASEEPAMPAPCMNQAQVPDIFTYNQPQNVDSCSAFSNPADAFYYSMGYQSFNSTPMNQQAGMSSEYPYMAVPRMCWKLQHSVQGNYFAGYNCPYFRSSPEISDLMSRSQEPLASVSGSDDGSHQVSVSHEITAPASMIQGEYPSSQNQVPILTEIAQYSLSNKIPGPISWQQEVDSSNPNPAPVHHEFSGPTFQGLTEGPLSEIPASAADPVPGSLEEEFPGIIGLDTNEAWDLDFLSSLSREAPDQWPQPDQKWKNI</sequence>
<reference evidence="7" key="2">
    <citation type="journal article" date="2024" name="Plant">
        <title>Genomic evolution and insights into agronomic trait innovations of Sesamum species.</title>
        <authorList>
            <person name="Miao H."/>
            <person name="Wang L."/>
            <person name="Qu L."/>
            <person name="Liu H."/>
            <person name="Sun Y."/>
            <person name="Le M."/>
            <person name="Wang Q."/>
            <person name="Wei S."/>
            <person name="Zheng Y."/>
            <person name="Lin W."/>
            <person name="Duan Y."/>
            <person name="Cao H."/>
            <person name="Xiong S."/>
            <person name="Wang X."/>
            <person name="Wei L."/>
            <person name="Li C."/>
            <person name="Ma Q."/>
            <person name="Ju M."/>
            <person name="Zhao R."/>
            <person name="Li G."/>
            <person name="Mu C."/>
            <person name="Tian Q."/>
            <person name="Mei H."/>
            <person name="Zhang T."/>
            <person name="Gao T."/>
            <person name="Zhang H."/>
        </authorList>
    </citation>
    <scope>NUCLEOTIDE SEQUENCE</scope>
    <source>
        <strain evidence="7">KEN8</strain>
    </source>
</reference>
<comment type="caution">
    <text evidence="7">The sequence shown here is derived from an EMBL/GenBank/DDBJ whole genome shotgun (WGS) entry which is preliminary data.</text>
</comment>
<dbReference type="InterPro" id="IPR036093">
    <property type="entry name" value="NAC_dom_sf"/>
</dbReference>
<keyword evidence="3" id="KW-0804">Transcription</keyword>
<name>A0AAW2J2K2_9LAMI</name>
<dbReference type="GO" id="GO:0003677">
    <property type="term" value="F:DNA binding"/>
    <property type="evidence" value="ECO:0007669"/>
    <property type="project" value="UniProtKB-KW"/>
</dbReference>
<dbReference type="EMBL" id="JACGWM010001742">
    <property type="protein sequence ID" value="KAL0288514.1"/>
    <property type="molecule type" value="Genomic_DNA"/>
</dbReference>
<proteinExistence type="predicted"/>
<protein>
    <submittedName>
        <fullName evidence="7">NAC domain-containing protein 1</fullName>
    </submittedName>
</protein>
<dbReference type="PROSITE" id="PS51005">
    <property type="entry name" value="NAC"/>
    <property type="match status" value="1"/>
</dbReference>
<reference evidence="7" key="1">
    <citation type="submission" date="2020-06" db="EMBL/GenBank/DDBJ databases">
        <authorList>
            <person name="Li T."/>
            <person name="Hu X."/>
            <person name="Zhang T."/>
            <person name="Song X."/>
            <person name="Zhang H."/>
            <person name="Dai N."/>
            <person name="Sheng W."/>
            <person name="Hou X."/>
            <person name="Wei L."/>
        </authorList>
    </citation>
    <scope>NUCLEOTIDE SEQUENCE</scope>
    <source>
        <strain evidence="7">KEN8</strain>
        <tissue evidence="7">Leaf</tissue>
    </source>
</reference>
<keyword evidence="2" id="KW-0238">DNA-binding</keyword>
<dbReference type="Pfam" id="PF02365">
    <property type="entry name" value="NAM"/>
    <property type="match status" value="1"/>
</dbReference>
<gene>
    <name evidence="7" type="ORF">Scaly_2728900</name>
</gene>
<dbReference type="GO" id="GO:0006355">
    <property type="term" value="P:regulation of DNA-templated transcription"/>
    <property type="evidence" value="ECO:0007669"/>
    <property type="project" value="InterPro"/>
</dbReference>
<feature type="domain" description="NAC" evidence="6">
    <location>
        <begin position="48"/>
        <end position="200"/>
    </location>
</feature>
<organism evidence="7">
    <name type="scientific">Sesamum calycinum</name>
    <dbReference type="NCBI Taxonomy" id="2727403"/>
    <lineage>
        <taxon>Eukaryota</taxon>
        <taxon>Viridiplantae</taxon>
        <taxon>Streptophyta</taxon>
        <taxon>Embryophyta</taxon>
        <taxon>Tracheophyta</taxon>
        <taxon>Spermatophyta</taxon>
        <taxon>Magnoliopsida</taxon>
        <taxon>eudicotyledons</taxon>
        <taxon>Gunneridae</taxon>
        <taxon>Pentapetalae</taxon>
        <taxon>asterids</taxon>
        <taxon>lamiids</taxon>
        <taxon>Lamiales</taxon>
        <taxon>Pedaliaceae</taxon>
        <taxon>Sesamum</taxon>
    </lineage>
</organism>
<dbReference type="InterPro" id="IPR003441">
    <property type="entry name" value="NAC-dom"/>
</dbReference>
<evidence type="ECO:0000256" key="4">
    <source>
        <dbReference type="ARBA" id="ARBA00023242"/>
    </source>
</evidence>
<evidence type="ECO:0000256" key="5">
    <source>
        <dbReference type="SAM" id="MobiDB-lite"/>
    </source>
</evidence>
<dbReference type="PANTHER" id="PTHR31719:SF43">
    <property type="entry name" value="NAC TRANSCRIPTION FACTOR 56"/>
    <property type="match status" value="1"/>
</dbReference>
<feature type="region of interest" description="Disordered" evidence="5">
    <location>
        <begin position="205"/>
        <end position="227"/>
    </location>
</feature>
<keyword evidence="1" id="KW-0805">Transcription regulation</keyword>
<dbReference type="SUPFAM" id="SSF101941">
    <property type="entry name" value="NAC domain"/>
    <property type="match status" value="1"/>
</dbReference>
<evidence type="ECO:0000259" key="6">
    <source>
        <dbReference type="PROSITE" id="PS51005"/>
    </source>
</evidence>
<accession>A0AAW2J2K2</accession>
<evidence type="ECO:0000313" key="7">
    <source>
        <dbReference type="EMBL" id="KAL0288514.1"/>
    </source>
</evidence>
<dbReference type="PANTHER" id="PTHR31719">
    <property type="entry name" value="NAC TRANSCRIPTION FACTOR 56"/>
    <property type="match status" value="1"/>
</dbReference>
<evidence type="ECO:0000256" key="3">
    <source>
        <dbReference type="ARBA" id="ARBA00023163"/>
    </source>
</evidence>
<dbReference type="AlphaFoldDB" id="A0AAW2J2K2"/>
<dbReference type="Gene3D" id="2.170.150.80">
    <property type="entry name" value="NAC domain"/>
    <property type="match status" value="1"/>
</dbReference>
<feature type="region of interest" description="Disordered" evidence="5">
    <location>
        <begin position="450"/>
        <end position="475"/>
    </location>
</feature>